<dbReference type="PANTHER" id="PTHR45775:SF6">
    <property type="entry name" value="RAD, GEM_KIR FAMILY MEMBER 2, ISOFORM C"/>
    <property type="match status" value="1"/>
</dbReference>
<dbReference type="PROSITE" id="PS51419">
    <property type="entry name" value="RAB"/>
    <property type="match status" value="1"/>
</dbReference>
<comment type="caution">
    <text evidence="4">The sequence shown here is derived from an EMBL/GenBank/DDBJ whole genome shotgun (WGS) entry which is preliminary data.</text>
</comment>
<dbReference type="SUPFAM" id="SSF52540">
    <property type="entry name" value="P-loop containing nucleoside triphosphate hydrolases"/>
    <property type="match status" value="1"/>
</dbReference>
<dbReference type="Proteomes" id="UP001497497">
    <property type="component" value="Unassembled WGS sequence"/>
</dbReference>
<evidence type="ECO:0000256" key="2">
    <source>
        <dbReference type="ARBA" id="ARBA00022553"/>
    </source>
</evidence>
<dbReference type="AlphaFoldDB" id="A0AAV2I8I5"/>
<feature type="compositionally biased region" description="Basic and acidic residues" evidence="3">
    <location>
        <begin position="415"/>
        <end position="424"/>
    </location>
</feature>
<reference evidence="4 5" key="1">
    <citation type="submission" date="2024-04" db="EMBL/GenBank/DDBJ databases">
        <authorList>
            <consortium name="Genoscope - CEA"/>
            <person name="William W."/>
        </authorList>
    </citation>
    <scope>NUCLEOTIDE SEQUENCE [LARGE SCALE GENOMIC DNA]</scope>
</reference>
<evidence type="ECO:0000313" key="4">
    <source>
        <dbReference type="EMBL" id="CAL1543114.1"/>
    </source>
</evidence>
<dbReference type="PROSITE" id="PS51421">
    <property type="entry name" value="RAS"/>
    <property type="match status" value="1"/>
</dbReference>
<dbReference type="GO" id="GO:0005886">
    <property type="term" value="C:plasma membrane"/>
    <property type="evidence" value="ECO:0007669"/>
    <property type="project" value="TreeGrafter"/>
</dbReference>
<name>A0AAV2I8I5_LYMST</name>
<dbReference type="PRINTS" id="PR00449">
    <property type="entry name" value="RASTRNSFRMNG"/>
</dbReference>
<dbReference type="Pfam" id="PF00071">
    <property type="entry name" value="Ras"/>
    <property type="match status" value="1"/>
</dbReference>
<dbReference type="GO" id="GO:0005525">
    <property type="term" value="F:GTP binding"/>
    <property type="evidence" value="ECO:0007669"/>
    <property type="project" value="InterPro"/>
</dbReference>
<proteinExistence type="inferred from homology"/>
<dbReference type="GO" id="GO:0005246">
    <property type="term" value="F:calcium channel regulator activity"/>
    <property type="evidence" value="ECO:0007669"/>
    <property type="project" value="TreeGrafter"/>
</dbReference>
<comment type="similarity">
    <text evidence="1">Belongs to the small GTPase superfamily. RGK family.</text>
</comment>
<protein>
    <submittedName>
        <fullName evidence="4">Uncharacterized protein</fullName>
    </submittedName>
</protein>
<dbReference type="PANTHER" id="PTHR45775">
    <property type="entry name" value="RAD, GEM/KIR FAMILY MEMBER 2, ISOFORM C"/>
    <property type="match status" value="1"/>
</dbReference>
<feature type="region of interest" description="Disordered" evidence="3">
    <location>
        <begin position="1"/>
        <end position="153"/>
    </location>
</feature>
<feature type="region of interest" description="Disordered" evidence="3">
    <location>
        <begin position="412"/>
        <end position="436"/>
    </location>
</feature>
<gene>
    <name evidence="4" type="ORF">GSLYS_00016648001</name>
</gene>
<dbReference type="SMART" id="SM00173">
    <property type="entry name" value="RAS"/>
    <property type="match status" value="1"/>
</dbReference>
<dbReference type="Gene3D" id="3.40.50.300">
    <property type="entry name" value="P-loop containing nucleotide triphosphate hydrolases"/>
    <property type="match status" value="1"/>
</dbReference>
<evidence type="ECO:0000256" key="3">
    <source>
        <dbReference type="SAM" id="MobiDB-lite"/>
    </source>
</evidence>
<dbReference type="InterPro" id="IPR027417">
    <property type="entry name" value="P-loop_NTPase"/>
</dbReference>
<accession>A0AAV2I8I5</accession>
<keyword evidence="2" id="KW-0597">Phosphoprotein</keyword>
<evidence type="ECO:0000313" key="5">
    <source>
        <dbReference type="Proteomes" id="UP001497497"/>
    </source>
</evidence>
<evidence type="ECO:0000256" key="1">
    <source>
        <dbReference type="ARBA" id="ARBA00008846"/>
    </source>
</evidence>
<organism evidence="4 5">
    <name type="scientific">Lymnaea stagnalis</name>
    <name type="common">Great pond snail</name>
    <name type="synonym">Helix stagnalis</name>
    <dbReference type="NCBI Taxonomy" id="6523"/>
    <lineage>
        <taxon>Eukaryota</taxon>
        <taxon>Metazoa</taxon>
        <taxon>Spiralia</taxon>
        <taxon>Lophotrochozoa</taxon>
        <taxon>Mollusca</taxon>
        <taxon>Gastropoda</taxon>
        <taxon>Heterobranchia</taxon>
        <taxon>Euthyneura</taxon>
        <taxon>Panpulmonata</taxon>
        <taxon>Hygrophila</taxon>
        <taxon>Lymnaeoidea</taxon>
        <taxon>Lymnaeidae</taxon>
        <taxon>Lymnaea</taxon>
    </lineage>
</organism>
<sequence>MDDSGGVEDFSDDPDMKLVEKETTPPPVGTRKSPRNCRPVVTRRSRLNSNDSENSSESSKSTGSHSTNPATSSAAPGSAGSSRVQSFRGEKPLSRRSPAVNRHGQQQQQRTSSNGRVSGNDSITNISNATVASIGGDRTGDQPEIFGPRRRSMPNVTENFLQVPSAEDTKDNRLRRVRSFKTTSKGLIVNRGDSFKKKSTHSLMSTGSAITDARSQQLQQQHTNNLNNNVSTPDAPPTPTYYRVILMGAAGCGKSLMAKQFMTSDYVGGNDDNHEAHENSVSVLLDGEESTIEFIDPLDRNVIEEGLQHLLDAYVVVFAINDHASFEQAQQLVRYLRVDHGTDRAIVLVANKIDLVRKRKVTADEARLVAETYDCKYSEISAALNHHVDELLVGILTQIRLHMRIPFTTISFPGKESKQQDPNRREKRRPLKGPRGFFSRLFRRSSNKKPKPCENLYTL</sequence>
<dbReference type="InterPro" id="IPR001806">
    <property type="entry name" value="Small_GTPase"/>
</dbReference>
<dbReference type="SMART" id="SM00175">
    <property type="entry name" value="RAB"/>
    <property type="match status" value="1"/>
</dbReference>
<keyword evidence="5" id="KW-1185">Reference proteome</keyword>
<feature type="compositionally biased region" description="Acidic residues" evidence="3">
    <location>
        <begin position="1"/>
        <end position="13"/>
    </location>
</feature>
<dbReference type="InterPro" id="IPR051641">
    <property type="entry name" value="RGK_GTP-binding_reg"/>
</dbReference>
<feature type="compositionally biased region" description="Low complexity" evidence="3">
    <location>
        <begin position="47"/>
        <end position="82"/>
    </location>
</feature>
<feature type="compositionally biased region" description="Polar residues" evidence="3">
    <location>
        <begin position="103"/>
        <end position="131"/>
    </location>
</feature>
<feature type="compositionally biased region" description="Basic and acidic residues" evidence="3">
    <location>
        <begin position="14"/>
        <end position="23"/>
    </location>
</feature>
<dbReference type="GO" id="GO:0003924">
    <property type="term" value="F:GTPase activity"/>
    <property type="evidence" value="ECO:0007669"/>
    <property type="project" value="InterPro"/>
</dbReference>
<dbReference type="EMBL" id="CAXITT010000526">
    <property type="protein sequence ID" value="CAL1543114.1"/>
    <property type="molecule type" value="Genomic_DNA"/>
</dbReference>